<dbReference type="Pfam" id="PF03101">
    <property type="entry name" value="FAR1"/>
    <property type="match status" value="1"/>
</dbReference>
<accession>A0ABD0VS03</accession>
<dbReference type="PROSITE" id="PS50966">
    <property type="entry name" value="ZF_SWIM"/>
    <property type="match status" value="1"/>
</dbReference>
<keyword evidence="2" id="KW-0479">Metal-binding</keyword>
<evidence type="ECO:0000256" key="1">
    <source>
        <dbReference type="PROSITE-ProRule" id="PRU00325"/>
    </source>
</evidence>
<evidence type="ECO:0000313" key="4">
    <source>
        <dbReference type="EMBL" id="KAL0927840.1"/>
    </source>
</evidence>
<comment type="caution">
    <text evidence="4">The sequence shown here is derived from an EMBL/GenBank/DDBJ whole genome shotgun (WGS) entry which is preliminary data.</text>
</comment>
<dbReference type="Pfam" id="PF04434">
    <property type="entry name" value="SWIM"/>
    <property type="match status" value="1"/>
</dbReference>
<keyword evidence="5" id="KW-1185">Reference proteome</keyword>
<comment type="similarity">
    <text evidence="2">Belongs to the FHY3/FAR1 family.</text>
</comment>
<keyword evidence="2" id="KW-0862">Zinc</keyword>
<dbReference type="GO" id="GO:0006355">
    <property type="term" value="P:regulation of DNA-templated transcription"/>
    <property type="evidence" value="ECO:0007669"/>
    <property type="project" value="UniProtKB-UniRule"/>
</dbReference>
<dbReference type="AlphaFoldDB" id="A0ABD0VS03"/>
<gene>
    <name evidence="4" type="ORF">M5K25_002055</name>
</gene>
<dbReference type="GO" id="GO:0008270">
    <property type="term" value="F:zinc ion binding"/>
    <property type="evidence" value="ECO:0007669"/>
    <property type="project" value="UniProtKB-UniRule"/>
</dbReference>
<comment type="subcellular location">
    <subcellularLocation>
        <location evidence="2">Nucleus</location>
    </subcellularLocation>
</comment>
<proteinExistence type="inferred from homology"/>
<comment type="function">
    <text evidence="2">Putative transcription activator involved in regulating light control of development.</text>
</comment>
<name>A0ABD0VS03_DENTH</name>
<dbReference type="GO" id="GO:0005634">
    <property type="term" value="C:nucleus"/>
    <property type="evidence" value="ECO:0007669"/>
    <property type="project" value="UniProtKB-SubCell"/>
</dbReference>
<dbReference type="InterPro" id="IPR007527">
    <property type="entry name" value="Znf_SWIM"/>
</dbReference>
<dbReference type="PANTHER" id="PTHR31669:SF302">
    <property type="entry name" value="PROTEIN FAR1-RELATED SEQUENCE"/>
    <property type="match status" value="1"/>
</dbReference>
<feature type="domain" description="SWIM-type" evidence="3">
    <location>
        <begin position="193"/>
        <end position="229"/>
    </location>
</feature>
<reference evidence="4 5" key="1">
    <citation type="journal article" date="2024" name="Plant Biotechnol. J.">
        <title>Dendrobium thyrsiflorum genome and its molecular insights into genes involved in important horticultural traits.</title>
        <authorList>
            <person name="Chen B."/>
            <person name="Wang J.Y."/>
            <person name="Zheng P.J."/>
            <person name="Li K.L."/>
            <person name="Liang Y.M."/>
            <person name="Chen X.F."/>
            <person name="Zhang C."/>
            <person name="Zhao X."/>
            <person name="He X."/>
            <person name="Zhang G.Q."/>
            <person name="Liu Z.J."/>
            <person name="Xu Q."/>
        </authorList>
    </citation>
    <scope>NUCLEOTIDE SEQUENCE [LARGE SCALE GENOMIC DNA]</scope>
    <source>
        <strain evidence="4">GZMU011</strain>
    </source>
</reference>
<sequence length="336" mass="38240">MYRVGVYTSEKEAYEMYCDYAHNIGFSVRKEHHSYWPNSRKIKSNDFVCSKAGYKKGIDLNSKSNFRKFNTRTGCPAMIRFVVSQDGVWTCDSEEEFEKTWSEMITEGDLQSHDWLKDLYRIKNKLSIAFNKNYFNLGILSTQRSESTNNVCHGISKEKFLQGVGGMCIVHASTDSSTFFVKSIYRCDQPHQWTVHFDAVESTIECSCGKFGMMGILCSHTMRVFRTRKYIYTGPTIVTMGNNPSQSTEGGTVMIFRNDLNRFAYQISTRAQGNEDAEQYMLTAIVEMADNVDFILAGKKNNQKFAGNTASGVHKKVKDPVKCKPKGISNARLKSH</sequence>
<organism evidence="4 5">
    <name type="scientific">Dendrobium thyrsiflorum</name>
    <name type="common">Pinecone-like raceme dendrobium</name>
    <name type="synonym">Orchid</name>
    <dbReference type="NCBI Taxonomy" id="117978"/>
    <lineage>
        <taxon>Eukaryota</taxon>
        <taxon>Viridiplantae</taxon>
        <taxon>Streptophyta</taxon>
        <taxon>Embryophyta</taxon>
        <taxon>Tracheophyta</taxon>
        <taxon>Spermatophyta</taxon>
        <taxon>Magnoliopsida</taxon>
        <taxon>Liliopsida</taxon>
        <taxon>Asparagales</taxon>
        <taxon>Orchidaceae</taxon>
        <taxon>Epidendroideae</taxon>
        <taxon>Malaxideae</taxon>
        <taxon>Dendrobiinae</taxon>
        <taxon>Dendrobium</taxon>
    </lineage>
</organism>
<keyword evidence="2" id="KW-0539">Nucleus</keyword>
<dbReference type="InterPro" id="IPR004330">
    <property type="entry name" value="FAR1_DNA_bnd_dom"/>
</dbReference>
<keyword evidence="1 2" id="KW-0863">Zinc-finger</keyword>
<protein>
    <recommendedName>
        <fullName evidence="2">Protein FAR1-RELATED SEQUENCE</fullName>
    </recommendedName>
</protein>
<evidence type="ECO:0000259" key="3">
    <source>
        <dbReference type="PROSITE" id="PS50966"/>
    </source>
</evidence>
<dbReference type="PANTHER" id="PTHR31669">
    <property type="entry name" value="PROTEIN FAR1-RELATED SEQUENCE 10-RELATED"/>
    <property type="match status" value="1"/>
</dbReference>
<evidence type="ECO:0000313" key="5">
    <source>
        <dbReference type="Proteomes" id="UP001552299"/>
    </source>
</evidence>
<dbReference type="Proteomes" id="UP001552299">
    <property type="component" value="Unassembled WGS sequence"/>
</dbReference>
<evidence type="ECO:0000256" key="2">
    <source>
        <dbReference type="RuleBase" id="RU367018"/>
    </source>
</evidence>
<dbReference type="EMBL" id="JANQDX010000002">
    <property type="protein sequence ID" value="KAL0927840.1"/>
    <property type="molecule type" value="Genomic_DNA"/>
</dbReference>
<dbReference type="InterPro" id="IPR031052">
    <property type="entry name" value="FHY3/FAR1"/>
</dbReference>